<dbReference type="Gene3D" id="3.30.750.24">
    <property type="entry name" value="STAS domain"/>
    <property type="match status" value="1"/>
</dbReference>
<dbReference type="GeneID" id="73380810"/>
<dbReference type="PANTHER" id="PTHR43310">
    <property type="entry name" value="SULFATE TRANSPORTER YBAR-RELATED"/>
    <property type="match status" value="1"/>
</dbReference>
<dbReference type="PROSITE" id="PS50801">
    <property type="entry name" value="STAS"/>
    <property type="match status" value="1"/>
</dbReference>
<name>A0AAI9WXI5_9ASCO</name>
<dbReference type="PANTHER" id="PTHR43310:SF4">
    <property type="entry name" value="AFR304WP"/>
    <property type="match status" value="1"/>
</dbReference>
<organism evidence="8 9">
    <name type="scientific">Candida oxycetoniae</name>
    <dbReference type="NCBI Taxonomy" id="497107"/>
    <lineage>
        <taxon>Eukaryota</taxon>
        <taxon>Fungi</taxon>
        <taxon>Dikarya</taxon>
        <taxon>Ascomycota</taxon>
        <taxon>Saccharomycotina</taxon>
        <taxon>Pichiomycetes</taxon>
        <taxon>Debaryomycetaceae</taxon>
        <taxon>Candida/Lodderomyces clade</taxon>
        <taxon>Candida</taxon>
    </lineage>
</organism>
<evidence type="ECO:0000313" key="9">
    <source>
        <dbReference type="Proteomes" id="UP001202479"/>
    </source>
</evidence>
<accession>A0AAI9WXI5</accession>
<evidence type="ECO:0000256" key="5">
    <source>
        <dbReference type="SAM" id="MobiDB-lite"/>
    </source>
</evidence>
<dbReference type="InterPro" id="IPR036513">
    <property type="entry name" value="STAS_dom_sf"/>
</dbReference>
<proteinExistence type="predicted"/>
<evidence type="ECO:0000259" key="7">
    <source>
        <dbReference type="PROSITE" id="PS50801"/>
    </source>
</evidence>
<feature type="region of interest" description="Disordered" evidence="5">
    <location>
        <begin position="1"/>
        <end position="27"/>
    </location>
</feature>
<gene>
    <name evidence="8" type="ORF">KGF56_003193</name>
</gene>
<feature type="transmembrane region" description="Helical" evidence="6">
    <location>
        <begin position="548"/>
        <end position="569"/>
    </location>
</feature>
<feature type="region of interest" description="Disordered" evidence="5">
    <location>
        <begin position="177"/>
        <end position="217"/>
    </location>
</feature>
<dbReference type="Pfam" id="PF01740">
    <property type="entry name" value="STAS"/>
    <property type="match status" value="1"/>
</dbReference>
<keyword evidence="3 6" id="KW-1133">Transmembrane helix</keyword>
<dbReference type="InterPro" id="IPR052706">
    <property type="entry name" value="Membrane-Transporter-like"/>
</dbReference>
<feature type="transmembrane region" description="Helical" evidence="6">
    <location>
        <begin position="620"/>
        <end position="653"/>
    </location>
</feature>
<feature type="transmembrane region" description="Helical" evidence="6">
    <location>
        <begin position="448"/>
        <end position="471"/>
    </location>
</feature>
<sequence length="1113" mass="123560">MSFPFNSGSKFDSDATKIGQNKSVTNNNSSILDATLHTKPYVENSTSSPLTCDENYLSCETQSIPSVRSSKRSFKEQANRLRNYSLGEAFIPNSSSNNNNNNNFDIGGRSYVSMSYRRPSFMANSNSPQINTGVEVHEQTANLANIAVVDGEADELDNLPENSEDSDQDGFAEEVFTHSKTEPKPIFSKSITSNAKQKSKQYPPLLPGSSSYKPYTDDEDIHRDEAVEGRFPLQLSRKDFASEESLSSVVSMTNSNSNSTHEKKPQPSKLHQFLTKPFHYLPAVFLGTLLNILDGLSYGMIMFPISDPIFAALAPAGLSMFYISCVVSQMVYSLGGSAFKAGIGSEMIEVTPFFHNMAFAISKFMADEGDDAIIATTIASYAVSSIVTGLVFYLLGKLKLGVLVGFFPRHILVGCIGGVGYFLIATGIEVSSRLEGGLYYNFETFKYLFFNHITFLQWTIPLLLAAVLIILHHKIHNSLLVPLYFIVVFVLFHLIVALIPSWNLQDARDIGWIFPAVESKQPWYQFYELYKFSLIDWWCLFRQLPTMLALTFFGILHVPINVPALAVSVGMDEVDVDRELVAHGYSNAISGLLGSIQNYLVYTNSVLFIRAGANDRLAGIMLAVATAAVMIAGPGVIGYIPVCVVGALIYLLGYELLKESVWDTWGRLRPIEYATIIIIVVTMGAVDFVAGIGIGILLACLSFVVEAGRTPVVQGIYSGNVARSTVLRHPKQQEFLKNVGEQICIVKLQGTIFFGSIGGVEKEIRTIFENDKKVKKISIRYLIIDMKGVISIDFSAAEGFRRILNLTNEFRTQLIISSVKEEDDIVKGLRDAGLFDNNDPPIELFSSLNYALEWCENTFLKTYKSLKKKHVGSGSFGGMNAPTHTLSRIVPEPKSQPIVNCTDRNNSFQSPPSFGARLFGFGSNEFGTPRTKQVLQAASKTVYDEHNTQCLYNSSQNDIFAKQPLSLMMITFQGLSKKDAEFWTLLASYIVKEQIPQGIQFYNTLTDEPSLFIVEKGLIRAIYKFENEGRELHSSIVPLVAFGNLDDVSQYRQITYTTAKDSVVWKLTKSKGKEMVKKNGSKGEAIFLELLEIESKLIRERFDTMTANLLISG</sequence>
<evidence type="ECO:0000256" key="2">
    <source>
        <dbReference type="ARBA" id="ARBA00022692"/>
    </source>
</evidence>
<protein>
    <recommendedName>
        <fullName evidence="7">STAS domain-containing protein</fullName>
    </recommendedName>
</protein>
<reference evidence="8" key="1">
    <citation type="journal article" date="2022" name="DNA Res.">
        <title>Genome analysis of five recently described species of the CUG-Ser clade uncovers Candida theae as a new hybrid lineage with pathogenic potential in the Candida parapsilosis species complex.</title>
        <authorList>
            <person name="Mixao V."/>
            <person name="Del Olmo V."/>
            <person name="Hegedusova E."/>
            <person name="Saus E."/>
            <person name="Pryszcz L."/>
            <person name="Cillingova A."/>
            <person name="Nosek J."/>
            <person name="Gabaldon T."/>
        </authorList>
    </citation>
    <scope>NUCLEOTIDE SEQUENCE</scope>
    <source>
        <strain evidence="8">CBS 10844</strain>
    </source>
</reference>
<evidence type="ECO:0000256" key="1">
    <source>
        <dbReference type="ARBA" id="ARBA00004141"/>
    </source>
</evidence>
<feature type="transmembrane region" description="Helical" evidence="6">
    <location>
        <begin position="589"/>
        <end position="608"/>
    </location>
</feature>
<dbReference type="Pfam" id="PF00916">
    <property type="entry name" value="Sulfate_transp"/>
    <property type="match status" value="1"/>
</dbReference>
<feature type="transmembrane region" description="Helical" evidence="6">
    <location>
        <begin position="673"/>
        <end position="705"/>
    </location>
</feature>
<feature type="transmembrane region" description="Helical" evidence="6">
    <location>
        <begin position="309"/>
        <end position="335"/>
    </location>
</feature>
<dbReference type="InterPro" id="IPR011547">
    <property type="entry name" value="SLC26A/SulP_dom"/>
</dbReference>
<dbReference type="RefSeq" id="XP_049179779.1">
    <property type="nucleotide sequence ID" value="XM_049324501.1"/>
</dbReference>
<feature type="compositionally biased region" description="Polar residues" evidence="5">
    <location>
        <begin position="1"/>
        <end position="10"/>
    </location>
</feature>
<feature type="transmembrane region" description="Helical" evidence="6">
    <location>
        <begin position="278"/>
        <end position="303"/>
    </location>
</feature>
<dbReference type="InterPro" id="IPR002645">
    <property type="entry name" value="STAS_dom"/>
</dbReference>
<dbReference type="GO" id="GO:0016020">
    <property type="term" value="C:membrane"/>
    <property type="evidence" value="ECO:0007669"/>
    <property type="project" value="UniProtKB-SubCell"/>
</dbReference>
<dbReference type="EMBL" id="JAHUZD010000109">
    <property type="protein sequence ID" value="KAI3404034.2"/>
    <property type="molecule type" value="Genomic_DNA"/>
</dbReference>
<evidence type="ECO:0000256" key="6">
    <source>
        <dbReference type="SAM" id="Phobius"/>
    </source>
</evidence>
<comment type="caution">
    <text evidence="8">The sequence shown here is derived from an EMBL/GenBank/DDBJ whole genome shotgun (WGS) entry which is preliminary data.</text>
</comment>
<evidence type="ECO:0000256" key="3">
    <source>
        <dbReference type="ARBA" id="ARBA00022989"/>
    </source>
</evidence>
<dbReference type="Proteomes" id="UP001202479">
    <property type="component" value="Unassembled WGS sequence"/>
</dbReference>
<feature type="domain" description="STAS" evidence="7">
    <location>
        <begin position="741"/>
        <end position="855"/>
    </location>
</feature>
<evidence type="ECO:0000256" key="4">
    <source>
        <dbReference type="ARBA" id="ARBA00023136"/>
    </source>
</evidence>
<feature type="transmembrane region" description="Helical" evidence="6">
    <location>
        <begin position="372"/>
        <end position="395"/>
    </location>
</feature>
<dbReference type="AlphaFoldDB" id="A0AAI9WXI5"/>
<comment type="subcellular location">
    <subcellularLocation>
        <location evidence="1">Membrane</location>
        <topology evidence="1">Multi-pass membrane protein</topology>
    </subcellularLocation>
</comment>
<feature type="transmembrane region" description="Helical" evidence="6">
    <location>
        <begin position="483"/>
        <end position="502"/>
    </location>
</feature>
<feature type="transmembrane region" description="Helical" evidence="6">
    <location>
        <begin position="407"/>
        <end position="428"/>
    </location>
</feature>
<keyword evidence="4 6" id="KW-0472">Membrane</keyword>
<keyword evidence="2 6" id="KW-0812">Transmembrane</keyword>
<dbReference type="CDD" id="cd07042">
    <property type="entry name" value="STAS_SulP_like_sulfate_transporter"/>
    <property type="match status" value="1"/>
</dbReference>
<dbReference type="SUPFAM" id="SSF52091">
    <property type="entry name" value="SpoIIaa-like"/>
    <property type="match status" value="1"/>
</dbReference>
<evidence type="ECO:0000313" key="8">
    <source>
        <dbReference type="EMBL" id="KAI3404034.2"/>
    </source>
</evidence>
<feature type="compositionally biased region" description="Polar residues" evidence="5">
    <location>
        <begin position="18"/>
        <end position="27"/>
    </location>
</feature>
<keyword evidence="9" id="KW-1185">Reference proteome</keyword>